<evidence type="ECO:0000256" key="1">
    <source>
        <dbReference type="ARBA" id="ARBA00004651"/>
    </source>
</evidence>
<dbReference type="Pfam" id="PF00999">
    <property type="entry name" value="Na_H_Exchanger"/>
    <property type="match status" value="1"/>
</dbReference>
<dbReference type="PANTHER" id="PTHR10110:SF86">
    <property type="entry name" value="SODIUM_HYDROGEN EXCHANGER 7"/>
    <property type="match status" value="1"/>
</dbReference>
<proteinExistence type="predicted"/>
<keyword evidence="7" id="KW-0406">Ion transport</keyword>
<evidence type="ECO:0000256" key="7">
    <source>
        <dbReference type="ARBA" id="ARBA00023065"/>
    </source>
</evidence>
<evidence type="ECO:0000256" key="6">
    <source>
        <dbReference type="ARBA" id="ARBA00023053"/>
    </source>
</evidence>
<keyword evidence="2" id="KW-0813">Transport</keyword>
<evidence type="ECO:0000256" key="4">
    <source>
        <dbReference type="ARBA" id="ARBA00022692"/>
    </source>
</evidence>
<organism evidence="12 13">
    <name type="scientific">Corynebacterium matruchotii</name>
    <dbReference type="NCBI Taxonomy" id="43768"/>
    <lineage>
        <taxon>Bacteria</taxon>
        <taxon>Bacillati</taxon>
        <taxon>Actinomycetota</taxon>
        <taxon>Actinomycetes</taxon>
        <taxon>Mycobacteriales</taxon>
        <taxon>Corynebacteriaceae</taxon>
        <taxon>Corynebacterium</taxon>
    </lineage>
</organism>
<keyword evidence="9" id="KW-0739">Sodium transport</keyword>
<feature type="transmembrane region" description="Helical" evidence="10">
    <location>
        <begin position="49"/>
        <end position="69"/>
    </location>
</feature>
<keyword evidence="5 10" id="KW-1133">Transmembrane helix</keyword>
<reference evidence="12 13" key="1">
    <citation type="submission" date="2018-06" db="EMBL/GenBank/DDBJ databases">
        <authorList>
            <consortium name="Pathogen Informatics"/>
            <person name="Doyle S."/>
        </authorList>
    </citation>
    <scope>NUCLEOTIDE SEQUENCE [LARGE SCALE GENOMIC DNA]</scope>
    <source>
        <strain evidence="12 13">NCTC10254</strain>
    </source>
</reference>
<evidence type="ECO:0000259" key="11">
    <source>
        <dbReference type="Pfam" id="PF00999"/>
    </source>
</evidence>
<keyword evidence="6" id="KW-0915">Sodium</keyword>
<dbReference type="GO" id="GO:0098719">
    <property type="term" value="P:sodium ion import across plasma membrane"/>
    <property type="evidence" value="ECO:0007669"/>
    <property type="project" value="TreeGrafter"/>
</dbReference>
<feature type="transmembrane region" description="Helical" evidence="10">
    <location>
        <begin position="235"/>
        <end position="255"/>
    </location>
</feature>
<feature type="transmembrane region" description="Helical" evidence="10">
    <location>
        <begin position="211"/>
        <end position="229"/>
    </location>
</feature>
<dbReference type="AlphaFoldDB" id="A0A6H9XUK3"/>
<keyword evidence="3" id="KW-1003">Cell membrane</keyword>
<feature type="transmembrane region" description="Helical" evidence="10">
    <location>
        <begin position="24"/>
        <end position="43"/>
    </location>
</feature>
<comment type="caution">
    <text evidence="12">The sequence shown here is derived from an EMBL/GenBank/DDBJ whole genome shotgun (WGS) entry which is preliminary data.</text>
</comment>
<feature type="domain" description="Cation/H+ exchanger transmembrane" evidence="11">
    <location>
        <begin position="11"/>
        <end position="439"/>
    </location>
</feature>
<dbReference type="GO" id="GO:0015385">
    <property type="term" value="F:sodium:proton antiporter activity"/>
    <property type="evidence" value="ECO:0007669"/>
    <property type="project" value="InterPro"/>
</dbReference>
<evidence type="ECO:0000256" key="2">
    <source>
        <dbReference type="ARBA" id="ARBA00022448"/>
    </source>
</evidence>
<dbReference type="InterPro" id="IPR006153">
    <property type="entry name" value="Cation/H_exchanger_TM"/>
</dbReference>
<evidence type="ECO:0000313" key="13">
    <source>
        <dbReference type="Proteomes" id="UP000249886"/>
    </source>
</evidence>
<evidence type="ECO:0000256" key="5">
    <source>
        <dbReference type="ARBA" id="ARBA00022989"/>
    </source>
</evidence>
<dbReference type="RefSeq" id="WP_005526396.1">
    <property type="nucleotide sequence ID" value="NZ_CP050134.2"/>
</dbReference>
<dbReference type="GO" id="GO:0015386">
    <property type="term" value="F:potassium:proton antiporter activity"/>
    <property type="evidence" value="ECO:0007669"/>
    <property type="project" value="TreeGrafter"/>
</dbReference>
<evidence type="ECO:0000256" key="9">
    <source>
        <dbReference type="ARBA" id="ARBA00023201"/>
    </source>
</evidence>
<dbReference type="GO" id="GO:0051453">
    <property type="term" value="P:regulation of intracellular pH"/>
    <property type="evidence" value="ECO:0007669"/>
    <property type="project" value="TreeGrafter"/>
</dbReference>
<dbReference type="PANTHER" id="PTHR10110">
    <property type="entry name" value="SODIUM/HYDROGEN EXCHANGER"/>
    <property type="match status" value="1"/>
</dbReference>
<feature type="transmembrane region" description="Helical" evidence="10">
    <location>
        <begin position="113"/>
        <end position="136"/>
    </location>
</feature>
<dbReference type="GeneID" id="84574611"/>
<evidence type="ECO:0000256" key="10">
    <source>
        <dbReference type="SAM" id="Phobius"/>
    </source>
</evidence>
<accession>A0A6H9XUK3</accession>
<feature type="transmembrane region" description="Helical" evidence="10">
    <location>
        <begin position="81"/>
        <end position="107"/>
    </location>
</feature>
<feature type="transmembrane region" description="Helical" evidence="10">
    <location>
        <begin position="414"/>
        <end position="437"/>
    </location>
</feature>
<dbReference type="Gene3D" id="6.10.140.1330">
    <property type="match status" value="1"/>
</dbReference>
<keyword evidence="4 10" id="KW-0812">Transmembrane</keyword>
<feature type="transmembrane region" description="Helical" evidence="10">
    <location>
        <begin position="390"/>
        <end position="408"/>
    </location>
</feature>
<feature type="transmembrane region" description="Helical" evidence="10">
    <location>
        <begin position="267"/>
        <end position="289"/>
    </location>
</feature>
<dbReference type="GO" id="GO:0005886">
    <property type="term" value="C:plasma membrane"/>
    <property type="evidence" value="ECO:0007669"/>
    <property type="project" value="UniProtKB-SubCell"/>
</dbReference>
<comment type="subcellular location">
    <subcellularLocation>
        <location evidence="1">Cell membrane</location>
        <topology evidence="1">Multi-pass membrane protein</topology>
    </subcellularLocation>
</comment>
<dbReference type="Proteomes" id="UP000249886">
    <property type="component" value="Unassembled WGS sequence"/>
</dbReference>
<name>A0A6H9XUK3_9CORY</name>
<dbReference type="InterPro" id="IPR018422">
    <property type="entry name" value="Cation/H_exchanger_CPA1"/>
</dbReference>
<feature type="transmembrane region" description="Helical" evidence="10">
    <location>
        <begin position="179"/>
        <end position="199"/>
    </location>
</feature>
<feature type="transmembrane region" description="Helical" evidence="10">
    <location>
        <begin position="148"/>
        <end position="167"/>
    </location>
</feature>
<dbReference type="EMBL" id="UARK01000034">
    <property type="protein sequence ID" value="SPW33612.1"/>
    <property type="molecule type" value="Genomic_DNA"/>
</dbReference>
<keyword evidence="8 10" id="KW-0472">Membrane</keyword>
<gene>
    <name evidence="12" type="primary">nhaK_2</name>
    <name evidence="12" type="ORF">NCTC10254_02394</name>
</gene>
<sequence>MLEIIIALAAAIFLGNTLAHRIRVTPAILLIFLGLALALLPAMHELREVGLPSYVILEIFLPIMLFWEARNTSLREVRKSLRAIITSGTVLVIVTAFAMAGVLTHFFHIDWGTALIIGAALAPTDATAVATLNGKLPKRSITVLKAESLINDGTTLVVFALAIQVAGGTDLSVSHAGGMLAFSFLCGIAVGLAVGWVANRLRARIANPMNFVIYMMTIPFVAFLLSESIEISEGMKGSGVVAVVVSAFYLTYYGVDTIKPQNRFYGLPIWAYMSYLMNGAIFVLVGVQLPEAWQNISEVAHNNAAYSQSHAAIMVAAIWLVSLLVRFLFMRPAMLSDIKASAEEQYRAEQAKEQRPLRERHELRRLIRAAMRDPEVRSEIYRDRVVSTMAGLRGGVSLAVALSVGTLVPNRDFIIFMVAAVVMVSMLVQGLSLPAIIRWAKIPADDTEHQETLNAVGTMNKEAYDALEDLAAQNDVGPEALAYVRYELDFQHDTGIESCRFLQDNPDLTPEELQAITLQGQVRMLRLAIIGHQREVLKRLRNEGVIDMNVLHSIQERLDTEEIRITGPVELE</sequence>
<feature type="transmembrane region" description="Helical" evidence="10">
    <location>
        <begin position="309"/>
        <end position="329"/>
    </location>
</feature>
<protein>
    <submittedName>
        <fullName evidence="12">NhaP-type Na+/H+ and K+/H+ antiporter</fullName>
    </submittedName>
</protein>
<evidence type="ECO:0000313" key="12">
    <source>
        <dbReference type="EMBL" id="SPW33612.1"/>
    </source>
</evidence>
<evidence type="ECO:0000256" key="3">
    <source>
        <dbReference type="ARBA" id="ARBA00022475"/>
    </source>
</evidence>
<evidence type="ECO:0000256" key="8">
    <source>
        <dbReference type="ARBA" id="ARBA00023136"/>
    </source>
</evidence>